<feature type="domain" description="ARID" evidence="5">
    <location>
        <begin position="25"/>
        <end position="117"/>
    </location>
</feature>
<name>A0A3P8W4G1_CYNSE</name>
<dbReference type="InParanoid" id="A0A3P8W4G1"/>
<organism evidence="6 7">
    <name type="scientific">Cynoglossus semilaevis</name>
    <name type="common">Tongue sole</name>
    <dbReference type="NCBI Taxonomy" id="244447"/>
    <lineage>
        <taxon>Eukaryota</taxon>
        <taxon>Metazoa</taxon>
        <taxon>Chordata</taxon>
        <taxon>Craniata</taxon>
        <taxon>Vertebrata</taxon>
        <taxon>Euteleostomi</taxon>
        <taxon>Actinopterygii</taxon>
        <taxon>Neopterygii</taxon>
        <taxon>Teleostei</taxon>
        <taxon>Neoteleostei</taxon>
        <taxon>Acanthomorphata</taxon>
        <taxon>Carangaria</taxon>
        <taxon>Pleuronectiformes</taxon>
        <taxon>Pleuronectoidei</taxon>
        <taxon>Cynoglossidae</taxon>
        <taxon>Cynoglossinae</taxon>
        <taxon>Cynoglossus</taxon>
    </lineage>
</organism>
<dbReference type="SUPFAM" id="SSF46774">
    <property type="entry name" value="ARID-like"/>
    <property type="match status" value="1"/>
</dbReference>
<dbReference type="InterPro" id="IPR036431">
    <property type="entry name" value="ARID_dom_sf"/>
</dbReference>
<evidence type="ECO:0000313" key="6">
    <source>
        <dbReference type="Ensembl" id="ENSCSEP00000021427.1"/>
    </source>
</evidence>
<keyword evidence="2" id="KW-0804">Transcription</keyword>
<feature type="region of interest" description="Disordered" evidence="4">
    <location>
        <begin position="1"/>
        <end position="21"/>
    </location>
</feature>
<dbReference type="RefSeq" id="XP_008323939.1">
    <property type="nucleotide sequence ID" value="XM_008325717.2"/>
</dbReference>
<dbReference type="GeneID" id="103390032"/>
<dbReference type="PROSITE" id="PS51011">
    <property type="entry name" value="ARID"/>
    <property type="match status" value="1"/>
</dbReference>
<feature type="region of interest" description="Disordered" evidence="4">
    <location>
        <begin position="352"/>
        <end position="373"/>
    </location>
</feature>
<dbReference type="PANTHER" id="PTHR13964:SF25">
    <property type="entry name" value="AT-RICH INTERACTIVE DOMAIN-CONTAINING PROTEIN 5A"/>
    <property type="match status" value="1"/>
</dbReference>
<dbReference type="InterPro" id="IPR051232">
    <property type="entry name" value="ARID/SWI1_ChromRemod"/>
</dbReference>
<dbReference type="GeneTree" id="ENSGT00940000163584"/>
<evidence type="ECO:0000256" key="4">
    <source>
        <dbReference type="SAM" id="MobiDB-lite"/>
    </source>
</evidence>
<dbReference type="Proteomes" id="UP000265120">
    <property type="component" value="Chromosome 14"/>
</dbReference>
<proteinExistence type="predicted"/>
<dbReference type="STRING" id="244447.ENSCSEP00000021427"/>
<evidence type="ECO:0000256" key="3">
    <source>
        <dbReference type="ARBA" id="ARBA00023242"/>
    </source>
</evidence>
<dbReference type="FunCoup" id="A0A3P8W4G1">
    <property type="interactions" value="4"/>
</dbReference>
<dbReference type="GO" id="GO:0000976">
    <property type="term" value="F:transcription cis-regulatory region binding"/>
    <property type="evidence" value="ECO:0007669"/>
    <property type="project" value="TreeGrafter"/>
</dbReference>
<keyword evidence="7" id="KW-1185">Reference proteome</keyword>
<reference evidence="6 7" key="1">
    <citation type="journal article" date="2014" name="Nat. Genet.">
        <title>Whole-genome sequence of a flatfish provides insights into ZW sex chromosome evolution and adaptation to a benthic lifestyle.</title>
        <authorList>
            <person name="Chen S."/>
            <person name="Zhang G."/>
            <person name="Shao C."/>
            <person name="Huang Q."/>
            <person name="Liu G."/>
            <person name="Zhang P."/>
            <person name="Song W."/>
            <person name="An N."/>
            <person name="Chalopin D."/>
            <person name="Volff J.N."/>
            <person name="Hong Y."/>
            <person name="Li Q."/>
            <person name="Sha Z."/>
            <person name="Zhou H."/>
            <person name="Xie M."/>
            <person name="Yu Q."/>
            <person name="Liu Y."/>
            <person name="Xiang H."/>
            <person name="Wang N."/>
            <person name="Wu K."/>
            <person name="Yang C."/>
            <person name="Zhou Q."/>
            <person name="Liao X."/>
            <person name="Yang L."/>
            <person name="Hu Q."/>
            <person name="Zhang J."/>
            <person name="Meng L."/>
            <person name="Jin L."/>
            <person name="Tian Y."/>
            <person name="Lian J."/>
            <person name="Yang J."/>
            <person name="Miao G."/>
            <person name="Liu S."/>
            <person name="Liang Z."/>
            <person name="Yan F."/>
            <person name="Li Y."/>
            <person name="Sun B."/>
            <person name="Zhang H."/>
            <person name="Zhang J."/>
            <person name="Zhu Y."/>
            <person name="Du M."/>
            <person name="Zhao Y."/>
            <person name="Schartl M."/>
            <person name="Tang Q."/>
            <person name="Wang J."/>
        </authorList>
    </citation>
    <scope>NUCLEOTIDE SEQUENCE</scope>
</reference>
<dbReference type="CDD" id="cd16869">
    <property type="entry name" value="ARID_ARID5"/>
    <property type="match status" value="1"/>
</dbReference>
<dbReference type="InterPro" id="IPR001606">
    <property type="entry name" value="ARID_dom"/>
</dbReference>
<dbReference type="OMA" id="LAYECHV"/>
<dbReference type="Gene3D" id="1.10.150.60">
    <property type="entry name" value="ARID DNA-binding domain"/>
    <property type="match status" value="1"/>
</dbReference>
<reference evidence="6" key="3">
    <citation type="submission" date="2025-09" db="UniProtKB">
        <authorList>
            <consortium name="Ensembl"/>
        </authorList>
    </citation>
    <scope>IDENTIFICATION</scope>
</reference>
<dbReference type="SMART" id="SM00501">
    <property type="entry name" value="BRIGHT"/>
    <property type="match status" value="1"/>
</dbReference>
<dbReference type="OrthoDB" id="1938591at2759"/>
<protein>
    <submittedName>
        <fullName evidence="6">Uncharacterized LOC103390032</fullName>
    </submittedName>
</protein>
<dbReference type="Pfam" id="PF01388">
    <property type="entry name" value="ARID"/>
    <property type="match status" value="1"/>
</dbReference>
<dbReference type="KEGG" id="csem:103390032"/>
<dbReference type="CTD" id="572528"/>
<keyword evidence="1" id="KW-0805">Transcription regulation</keyword>
<dbReference type="Ensembl" id="ENSCSET00000021704.1">
    <property type="protein sequence ID" value="ENSCSEP00000021427.1"/>
    <property type="gene ID" value="ENSCSEG00000013677.1"/>
</dbReference>
<evidence type="ECO:0000313" key="7">
    <source>
        <dbReference type="Proteomes" id="UP000265120"/>
    </source>
</evidence>
<evidence type="ECO:0000259" key="5">
    <source>
        <dbReference type="PROSITE" id="PS51011"/>
    </source>
</evidence>
<accession>A0A3P8W4G1</accession>
<dbReference type="GO" id="GO:0006357">
    <property type="term" value="P:regulation of transcription by RNA polymerase II"/>
    <property type="evidence" value="ECO:0007669"/>
    <property type="project" value="TreeGrafter"/>
</dbReference>
<evidence type="ECO:0000256" key="2">
    <source>
        <dbReference type="ARBA" id="ARBA00023163"/>
    </source>
</evidence>
<dbReference type="GO" id="GO:0005634">
    <property type="term" value="C:nucleus"/>
    <property type="evidence" value="ECO:0007669"/>
    <property type="project" value="TreeGrafter"/>
</dbReference>
<evidence type="ECO:0000256" key="1">
    <source>
        <dbReference type="ARBA" id="ARBA00023015"/>
    </source>
</evidence>
<dbReference type="PANTHER" id="PTHR13964">
    <property type="entry name" value="RBP-RELATED"/>
    <property type="match status" value="1"/>
</dbReference>
<keyword evidence="3" id="KW-0539">Nucleus</keyword>
<dbReference type="AlphaFoldDB" id="A0A3P8W4G1"/>
<sequence length="608" mass="67901">MEIQAHAEMSQGDTQEQRSKEMVDNITEEQFLKDLYLFMRKRDTPIERIPHLGFKQIDLFVMFKTVRDLGGYHQVTAQQLWKQVYNRLGGNPRSTSAATCTRRHYEKLLLPYECHKKGIMMKILPQHQPKFFHEAGSSQDSNSSPKGVKRKLLTGQLHPNTPQLQTDPHGKVFPVGLHYPPYFHPGPIPLSQYTPHSSSVLVSQRPPSPEPPFVSLPHHLIPTDRMKEPLEHLRHLAEQYKNSSGLAEPLNLSVKAPRYEINVNPTSSFAPPVSSKNPKFLNKPSPLYTALHPQVLRNENESETHEAEADITANPILVKEGGAYVINVKAVTATSSPTPDCPATVSVNAVTTAEAQKPRSPNPEFSMQAKEEGGTMEAAGLNLSHFLPGLPQNNKGKMEIEIPLSMLQMWLKLCGPSAVMNAANQPPCGLTPERLITQRASSDPDVLPTNLSRRIGLQHWGLSAPEDLRLRHKVEAISTPTTHTAAHNSTSQIHFNSYKALSSSSVLKNNVNQELFLLDRQDNVVSCNSKTTNCWNGYDKDNQASHSQVKSDFTAPRGQQDFPVFIENTHRDRLESNHSGMVRDPSSALLHLTPEEVMKLKKIISKSL</sequence>
<reference evidence="6" key="2">
    <citation type="submission" date="2025-08" db="UniProtKB">
        <authorList>
            <consortium name="Ensembl"/>
        </authorList>
    </citation>
    <scope>IDENTIFICATION</scope>
</reference>
<dbReference type="SMART" id="SM01014">
    <property type="entry name" value="ARID"/>
    <property type="match status" value="1"/>
</dbReference>